<dbReference type="InterPro" id="IPR002182">
    <property type="entry name" value="NB-ARC"/>
</dbReference>
<dbReference type="Gene3D" id="1.25.40.10">
    <property type="entry name" value="Tetratricopeptide repeat domain"/>
    <property type="match status" value="1"/>
</dbReference>
<gene>
    <name evidence="3" type="ORF">Q0590_35345</name>
</gene>
<evidence type="ECO:0000313" key="4">
    <source>
        <dbReference type="Proteomes" id="UP001168528"/>
    </source>
</evidence>
<feature type="repeat" description="TPR" evidence="1">
    <location>
        <begin position="818"/>
        <end position="851"/>
    </location>
</feature>
<organism evidence="3 4">
    <name type="scientific">Rhodocytophaga aerolata</name>
    <dbReference type="NCBI Taxonomy" id="455078"/>
    <lineage>
        <taxon>Bacteria</taxon>
        <taxon>Pseudomonadati</taxon>
        <taxon>Bacteroidota</taxon>
        <taxon>Cytophagia</taxon>
        <taxon>Cytophagales</taxon>
        <taxon>Rhodocytophagaceae</taxon>
        <taxon>Rhodocytophaga</taxon>
    </lineage>
</organism>
<name>A0ABT8RKV4_9BACT</name>
<evidence type="ECO:0000256" key="1">
    <source>
        <dbReference type="PROSITE-ProRule" id="PRU00339"/>
    </source>
</evidence>
<dbReference type="SUPFAM" id="SSF48452">
    <property type="entry name" value="TPR-like"/>
    <property type="match status" value="1"/>
</dbReference>
<keyword evidence="1" id="KW-0802">TPR repeat</keyword>
<dbReference type="SUPFAM" id="SSF52540">
    <property type="entry name" value="P-loop containing nucleoside triphosphate hydrolases"/>
    <property type="match status" value="1"/>
</dbReference>
<comment type="caution">
    <text evidence="3">The sequence shown here is derived from an EMBL/GenBank/DDBJ whole genome shotgun (WGS) entry which is preliminary data.</text>
</comment>
<dbReference type="PROSITE" id="PS50005">
    <property type="entry name" value="TPR"/>
    <property type="match status" value="1"/>
</dbReference>
<sequence length="867" mass="99038">MILPINRMWERVETAKDDSDMALFMNLMYMGEQLVKILAAGLIACVIEDKQRHKYGQIYRLVRADGIGEWSVVIDEILTGPTSQYLIPEAHQAQLELTQRLSAGSWQYDAVSLLHDCLRELDDSLPALSVKAALRTWFSSFAHLRNKTRGHGALQTHTCSKLCIKLYDSIKLISENFCLFKNTWAYLYRNLSGKYRVTYLSEKKEVFDYLKTSKNESLNNGVYIYLNKPIEVELVFSEPEANDFMFPNGNFNGKTFEVLSYITDTKESINATPYLVPAGELPPSETQGIGKLDLIGGCFSNLPNVQSHYIQRLDLEKQLFNILTNDRHPVVTLTGRGGIGKTTLALSVLDQICKKSQFNLVLWFSARDIDLLLEGAKPVKPQVLTEHDIAQEFVNLIEPKEANEKGFKPKTFMEKELTKSSLGPILIILDNFETVKSPAELFQWLDTYIRLPNKILITTRFREFKGDYPIEVKGMTELEFRKLVDSTIQILNIPRHLITDEYLDELYGESDGHPYVVKILLGEVAKAGRIEKIERIVASKEEILTALFERTYIGISPAAKRIFLTLCNWRSTVPQVAIEAVLMRSDNQRMDVEDALEELARSSFIEITQSEKDSMLFISVPLSASIFGARKLSVSPMKTSIQADTNLLQAFGAGQHTTTQKGVEPRINSFFKNIAKKISSGKENLDKYISILEFICRKYPIAWITLSSLYEEEFEFERAKEAIQNFIEAADDEKKIEGWHRFTYLCILTNDWQGVVHAYAEVSEFPNITLSQIRGYVNQLMRIFKQFGDQIGIPEKEILIQRFADNISKRLEFGKGDSDDYSRLAWLYIHLNDRKKAREIVKNVLNNDPEHYHSLSLAKKLGIYSDG</sequence>
<dbReference type="Gene3D" id="3.40.50.300">
    <property type="entry name" value="P-loop containing nucleotide triphosphate hydrolases"/>
    <property type="match status" value="1"/>
</dbReference>
<evidence type="ECO:0000259" key="2">
    <source>
        <dbReference type="Pfam" id="PF00931"/>
    </source>
</evidence>
<feature type="domain" description="NB-ARC" evidence="2">
    <location>
        <begin position="318"/>
        <end position="365"/>
    </location>
</feature>
<reference evidence="3" key="1">
    <citation type="submission" date="2023-07" db="EMBL/GenBank/DDBJ databases">
        <title>The genome sequence of Rhodocytophaga aerolata KACC 12507.</title>
        <authorList>
            <person name="Zhang X."/>
        </authorList>
    </citation>
    <scope>NUCLEOTIDE SEQUENCE</scope>
    <source>
        <strain evidence="3">KACC 12507</strain>
    </source>
</reference>
<dbReference type="InterPro" id="IPR011990">
    <property type="entry name" value="TPR-like_helical_dom_sf"/>
</dbReference>
<dbReference type="EMBL" id="JAUKPO010000070">
    <property type="protein sequence ID" value="MDO1451602.1"/>
    <property type="molecule type" value="Genomic_DNA"/>
</dbReference>
<evidence type="ECO:0000313" key="3">
    <source>
        <dbReference type="EMBL" id="MDO1451602.1"/>
    </source>
</evidence>
<proteinExistence type="predicted"/>
<dbReference type="Proteomes" id="UP001168528">
    <property type="component" value="Unassembled WGS sequence"/>
</dbReference>
<keyword evidence="4" id="KW-1185">Reference proteome</keyword>
<protein>
    <submittedName>
        <fullName evidence="3">NB-ARC domain-containing protein</fullName>
    </submittedName>
</protein>
<dbReference type="InterPro" id="IPR027417">
    <property type="entry name" value="P-loop_NTPase"/>
</dbReference>
<accession>A0ABT8RKV4</accession>
<dbReference type="RefSeq" id="WP_302042399.1">
    <property type="nucleotide sequence ID" value="NZ_JAUKPO010000070.1"/>
</dbReference>
<dbReference type="InterPro" id="IPR019734">
    <property type="entry name" value="TPR_rpt"/>
</dbReference>
<dbReference type="Pfam" id="PF00931">
    <property type="entry name" value="NB-ARC"/>
    <property type="match status" value="1"/>
</dbReference>